<feature type="transmembrane region" description="Helical" evidence="6">
    <location>
        <begin position="202"/>
        <end position="222"/>
    </location>
</feature>
<dbReference type="NCBIfam" id="NF009512">
    <property type="entry name" value="PRK12872.1-1"/>
    <property type="match status" value="1"/>
</dbReference>
<organism evidence="7 8">
    <name type="scientific">Flavobacterium segetis</name>
    <dbReference type="NCBI Taxonomy" id="271157"/>
    <lineage>
        <taxon>Bacteria</taxon>
        <taxon>Pseudomonadati</taxon>
        <taxon>Bacteroidota</taxon>
        <taxon>Flavobacteriia</taxon>
        <taxon>Flavobacteriales</taxon>
        <taxon>Flavobacteriaceae</taxon>
        <taxon>Flavobacterium</taxon>
    </lineage>
</organism>
<dbReference type="PANTHER" id="PTHR42723">
    <property type="entry name" value="CHLOROPHYLL SYNTHASE"/>
    <property type="match status" value="1"/>
</dbReference>
<evidence type="ECO:0000256" key="1">
    <source>
        <dbReference type="ARBA" id="ARBA00004141"/>
    </source>
</evidence>
<dbReference type="AlphaFoldDB" id="A0A1M5HTF5"/>
<keyword evidence="4 6" id="KW-1133">Transmembrane helix</keyword>
<protein>
    <submittedName>
        <fullName evidence="7">4-hydroxybenzoate polyprenyltransferase</fullName>
    </submittedName>
</protein>
<evidence type="ECO:0000256" key="6">
    <source>
        <dbReference type="SAM" id="Phobius"/>
    </source>
</evidence>
<feature type="transmembrane region" description="Helical" evidence="6">
    <location>
        <begin position="70"/>
        <end position="88"/>
    </location>
</feature>
<gene>
    <name evidence="7" type="ORF">SAMN05444396_105307</name>
</gene>
<feature type="transmembrane region" description="Helical" evidence="6">
    <location>
        <begin position="260"/>
        <end position="283"/>
    </location>
</feature>
<evidence type="ECO:0000256" key="2">
    <source>
        <dbReference type="ARBA" id="ARBA00022475"/>
    </source>
</evidence>
<feature type="transmembrane region" description="Helical" evidence="6">
    <location>
        <begin position="118"/>
        <end position="142"/>
    </location>
</feature>
<keyword evidence="7" id="KW-0808">Transferase</keyword>
<dbReference type="STRING" id="271157.SAMN05444396_105307"/>
<keyword evidence="5 6" id="KW-0472">Membrane</keyword>
<dbReference type="GO" id="GO:0016765">
    <property type="term" value="F:transferase activity, transferring alkyl or aryl (other than methyl) groups"/>
    <property type="evidence" value="ECO:0007669"/>
    <property type="project" value="InterPro"/>
</dbReference>
<feature type="transmembrane region" description="Helical" evidence="6">
    <location>
        <begin position="22"/>
        <end position="41"/>
    </location>
</feature>
<dbReference type="Proteomes" id="UP000184036">
    <property type="component" value="Unassembled WGS sequence"/>
</dbReference>
<dbReference type="InterPro" id="IPR000537">
    <property type="entry name" value="UbiA_prenyltransferase"/>
</dbReference>
<sequence length="289" mass="33065">MQIIFRYGFFKYQNITLALTDFQYVILVLSTVLIAAGGYVINNIFDQDTDAINYPKKVVVGNSISEKQAYNIYLILTSCGVGIGFYLANVIQKPLFAAIFILIAATLYLYATSLKQMLLIGNIVVAFLLAFSVIIIGIFDLYPVTFVENQQQMGVLFSILIDYAIFAFIINLFREIIKDFEDFEGDKIEGMNTFPIYFGKKIAVKIIFGFSFLPLVLLLFYINQYLINLLFVTIYLFLFVAAPLLIFIMKIWNAESKKDFQFLSLLLKWILFFGILSVVLISFNIKYNA</sequence>
<dbReference type="Gene3D" id="1.20.120.1780">
    <property type="entry name" value="UbiA prenyltransferase"/>
    <property type="match status" value="1"/>
</dbReference>
<feature type="transmembrane region" description="Helical" evidence="6">
    <location>
        <begin position="228"/>
        <end position="248"/>
    </location>
</feature>
<accession>A0A1M5HTF5</accession>
<evidence type="ECO:0000313" key="7">
    <source>
        <dbReference type="EMBL" id="SHG19230.1"/>
    </source>
</evidence>
<keyword evidence="3 6" id="KW-0812">Transmembrane</keyword>
<dbReference type="EMBL" id="FQWE01000005">
    <property type="protein sequence ID" value="SHG19230.1"/>
    <property type="molecule type" value="Genomic_DNA"/>
</dbReference>
<dbReference type="Gene3D" id="1.10.357.140">
    <property type="entry name" value="UbiA prenyltransferase"/>
    <property type="match status" value="1"/>
</dbReference>
<comment type="subcellular location">
    <subcellularLocation>
        <location evidence="1">Membrane</location>
        <topology evidence="1">Multi-pass membrane protein</topology>
    </subcellularLocation>
</comment>
<dbReference type="InterPro" id="IPR044878">
    <property type="entry name" value="UbiA_sf"/>
</dbReference>
<dbReference type="GO" id="GO:0016020">
    <property type="term" value="C:membrane"/>
    <property type="evidence" value="ECO:0007669"/>
    <property type="project" value="UniProtKB-SubCell"/>
</dbReference>
<evidence type="ECO:0000256" key="3">
    <source>
        <dbReference type="ARBA" id="ARBA00022692"/>
    </source>
</evidence>
<dbReference type="Pfam" id="PF01040">
    <property type="entry name" value="UbiA"/>
    <property type="match status" value="1"/>
</dbReference>
<feature type="transmembrane region" description="Helical" evidence="6">
    <location>
        <begin position="94"/>
        <end position="111"/>
    </location>
</feature>
<evidence type="ECO:0000313" key="8">
    <source>
        <dbReference type="Proteomes" id="UP000184036"/>
    </source>
</evidence>
<name>A0A1M5HTF5_9FLAO</name>
<keyword evidence="8" id="KW-1185">Reference proteome</keyword>
<dbReference type="PANTHER" id="PTHR42723:SF1">
    <property type="entry name" value="CHLOROPHYLL SYNTHASE, CHLOROPLASTIC"/>
    <property type="match status" value="1"/>
</dbReference>
<keyword evidence="2" id="KW-1003">Cell membrane</keyword>
<proteinExistence type="predicted"/>
<evidence type="ECO:0000256" key="4">
    <source>
        <dbReference type="ARBA" id="ARBA00022989"/>
    </source>
</evidence>
<dbReference type="CDD" id="cd13961">
    <property type="entry name" value="PT_UbiA_DGGGPS"/>
    <property type="match status" value="1"/>
</dbReference>
<dbReference type="InterPro" id="IPR050475">
    <property type="entry name" value="Prenyltransferase_related"/>
</dbReference>
<feature type="transmembrane region" description="Helical" evidence="6">
    <location>
        <begin position="154"/>
        <end position="173"/>
    </location>
</feature>
<reference evidence="8" key="1">
    <citation type="submission" date="2016-11" db="EMBL/GenBank/DDBJ databases">
        <authorList>
            <person name="Varghese N."/>
            <person name="Submissions S."/>
        </authorList>
    </citation>
    <scope>NUCLEOTIDE SEQUENCE [LARGE SCALE GENOMIC DNA]</scope>
    <source>
        <strain evidence="8">DSM 19741</strain>
    </source>
</reference>
<evidence type="ECO:0000256" key="5">
    <source>
        <dbReference type="ARBA" id="ARBA00023136"/>
    </source>
</evidence>